<feature type="transmembrane region" description="Helical" evidence="12">
    <location>
        <begin position="264"/>
        <end position="289"/>
    </location>
</feature>
<feature type="transmembrane region" description="Helical" evidence="12">
    <location>
        <begin position="86"/>
        <end position="103"/>
    </location>
</feature>
<dbReference type="Gene3D" id="1.20.1730.10">
    <property type="entry name" value="Sodium/glucose cotransporter"/>
    <property type="match status" value="1"/>
</dbReference>
<feature type="transmembrane region" description="Helical" evidence="12">
    <location>
        <begin position="309"/>
        <end position="329"/>
    </location>
</feature>
<evidence type="ECO:0000313" key="13">
    <source>
        <dbReference type="EMBL" id="KAK8388670.1"/>
    </source>
</evidence>
<feature type="transmembrane region" description="Helical" evidence="12">
    <location>
        <begin position="115"/>
        <end position="133"/>
    </location>
</feature>
<keyword evidence="10" id="KW-0739">Sodium transport</keyword>
<feature type="transmembrane region" description="Helical" evidence="12">
    <location>
        <begin position="205"/>
        <end position="229"/>
    </location>
</feature>
<dbReference type="Proteomes" id="UP001487740">
    <property type="component" value="Unassembled WGS sequence"/>
</dbReference>
<keyword evidence="14" id="KW-1185">Reference proteome</keyword>
<dbReference type="InterPro" id="IPR051163">
    <property type="entry name" value="Sodium:Solute_Symporter_SSF"/>
</dbReference>
<evidence type="ECO:0000256" key="3">
    <source>
        <dbReference type="ARBA" id="ARBA00022448"/>
    </source>
</evidence>
<comment type="caution">
    <text evidence="13">The sequence shown here is derived from an EMBL/GenBank/DDBJ whole genome shotgun (WGS) entry which is preliminary data.</text>
</comment>
<feature type="transmembrane region" description="Helical" evidence="12">
    <location>
        <begin position="51"/>
        <end position="74"/>
    </location>
</feature>
<dbReference type="AlphaFoldDB" id="A0AAW0TMF2"/>
<gene>
    <name evidence="13" type="ORF">O3P69_020568</name>
</gene>
<feature type="transmembrane region" description="Helical" evidence="12">
    <location>
        <begin position="12"/>
        <end position="31"/>
    </location>
</feature>
<evidence type="ECO:0000256" key="8">
    <source>
        <dbReference type="ARBA" id="ARBA00023065"/>
    </source>
</evidence>
<reference evidence="13 14" key="1">
    <citation type="submission" date="2023-03" db="EMBL/GenBank/DDBJ databases">
        <title>High-quality genome of Scylla paramamosain provides insights in environmental adaptation.</title>
        <authorList>
            <person name="Zhang L."/>
        </authorList>
    </citation>
    <scope>NUCLEOTIDE SEQUENCE [LARGE SCALE GENOMIC DNA]</scope>
    <source>
        <strain evidence="13">LZ_2023a</strain>
        <tissue evidence="13">Muscle</tissue>
    </source>
</reference>
<dbReference type="GO" id="GO:0005886">
    <property type="term" value="C:plasma membrane"/>
    <property type="evidence" value="ECO:0007669"/>
    <property type="project" value="UniProtKB-SubCell"/>
</dbReference>
<organism evidence="13 14">
    <name type="scientific">Scylla paramamosain</name>
    <name type="common">Mud crab</name>
    <dbReference type="NCBI Taxonomy" id="85552"/>
    <lineage>
        <taxon>Eukaryota</taxon>
        <taxon>Metazoa</taxon>
        <taxon>Ecdysozoa</taxon>
        <taxon>Arthropoda</taxon>
        <taxon>Crustacea</taxon>
        <taxon>Multicrustacea</taxon>
        <taxon>Malacostraca</taxon>
        <taxon>Eumalacostraca</taxon>
        <taxon>Eucarida</taxon>
        <taxon>Decapoda</taxon>
        <taxon>Pleocyemata</taxon>
        <taxon>Brachyura</taxon>
        <taxon>Eubrachyura</taxon>
        <taxon>Portunoidea</taxon>
        <taxon>Portunidae</taxon>
        <taxon>Portuninae</taxon>
        <taxon>Scylla</taxon>
    </lineage>
</organism>
<protein>
    <recommendedName>
        <fullName evidence="15">Sodium-coupled monocarboxylate transporter 1</fullName>
    </recommendedName>
</protein>
<name>A0AAW0TMF2_SCYPA</name>
<evidence type="ECO:0000256" key="6">
    <source>
        <dbReference type="ARBA" id="ARBA00022989"/>
    </source>
</evidence>
<dbReference type="InterPro" id="IPR001734">
    <property type="entry name" value="Na/solute_symporter"/>
</dbReference>
<evidence type="ECO:0000256" key="2">
    <source>
        <dbReference type="ARBA" id="ARBA00006434"/>
    </source>
</evidence>
<dbReference type="PROSITE" id="PS50283">
    <property type="entry name" value="NA_SOLUT_SYMP_3"/>
    <property type="match status" value="1"/>
</dbReference>
<feature type="transmembrane region" description="Helical" evidence="12">
    <location>
        <begin position="370"/>
        <end position="391"/>
    </location>
</feature>
<evidence type="ECO:0000256" key="9">
    <source>
        <dbReference type="ARBA" id="ARBA00023136"/>
    </source>
</evidence>
<keyword evidence="7" id="KW-0915">Sodium</keyword>
<keyword evidence="9 12" id="KW-0472">Membrane</keyword>
<keyword evidence="6 12" id="KW-1133">Transmembrane helix</keyword>
<keyword evidence="8" id="KW-0406">Ion transport</keyword>
<feature type="transmembrane region" description="Helical" evidence="12">
    <location>
        <begin position="165"/>
        <end position="184"/>
    </location>
</feature>
<sequence>MYAYGTQLCMSLIGTALGCVFVHLVNLRVFYPLKITSVYTYIEKRFQSRALTYFIVYSTFVGTFFYVGLCAYTPSLAMETMTGVPSWVSIIIMGVVCTVYSAWGGVRAVVYTDILQVFVMMGGVLTILVTAVVEVGGMGKVLDIAKEHGRIELWNVDPDPLQRHSLWLVIMQGYFLVLLVFGMGQPQVQRICSVSTWRKAIGAHYLNIAIFITAMVCFYLLGLAVYAVYADCDPLATGEISKADQIVPFYVTDRLSGYYGLPGLFIASLYAGGLSSYSSQINAVSAVMWEDFLKNSKWVASMKEERRPYVNVLVSVITGMLGVVAGIVSTQVGGVFQAGQTILGTINAPQLGLFLLGMCCPFANKIGGMVGMGASLAFNFWVTLGAMFYGIPAPTLDFSDEGCDPSTSSNSSFSPTFSFTESPSYSTSFDPTTEQPKDPYVFPLYLMSYAMYSFVGVSITVFVGAVTSLITKPWTTKKVGKIYLHPAFYALQKRWENRRSHMDPPFKSTQDLVSLEKY</sequence>
<evidence type="ECO:0008006" key="15">
    <source>
        <dbReference type="Google" id="ProtNLM"/>
    </source>
</evidence>
<dbReference type="Pfam" id="PF00474">
    <property type="entry name" value="SSF"/>
    <property type="match status" value="1"/>
</dbReference>
<evidence type="ECO:0000256" key="10">
    <source>
        <dbReference type="ARBA" id="ARBA00023201"/>
    </source>
</evidence>
<feature type="transmembrane region" description="Helical" evidence="12">
    <location>
        <begin position="449"/>
        <end position="471"/>
    </location>
</feature>
<dbReference type="PANTHER" id="PTHR42985:SF40">
    <property type="entry name" value="LD47995P-RELATED"/>
    <property type="match status" value="1"/>
</dbReference>
<dbReference type="GO" id="GO:0006814">
    <property type="term" value="P:sodium ion transport"/>
    <property type="evidence" value="ECO:0007669"/>
    <property type="project" value="UniProtKB-KW"/>
</dbReference>
<evidence type="ECO:0000256" key="11">
    <source>
        <dbReference type="RuleBase" id="RU362091"/>
    </source>
</evidence>
<keyword evidence="5 12" id="KW-0812">Transmembrane</keyword>
<evidence type="ECO:0000313" key="14">
    <source>
        <dbReference type="Proteomes" id="UP001487740"/>
    </source>
</evidence>
<evidence type="ECO:0000256" key="5">
    <source>
        <dbReference type="ARBA" id="ARBA00022692"/>
    </source>
</evidence>
<evidence type="ECO:0000256" key="7">
    <source>
        <dbReference type="ARBA" id="ARBA00023053"/>
    </source>
</evidence>
<evidence type="ECO:0000256" key="4">
    <source>
        <dbReference type="ARBA" id="ARBA00022475"/>
    </source>
</evidence>
<dbReference type="PANTHER" id="PTHR42985">
    <property type="entry name" value="SODIUM-COUPLED MONOCARBOXYLATE TRANSPORTER"/>
    <property type="match status" value="1"/>
</dbReference>
<keyword evidence="3" id="KW-0813">Transport</keyword>
<evidence type="ECO:0000256" key="1">
    <source>
        <dbReference type="ARBA" id="ARBA00004651"/>
    </source>
</evidence>
<comment type="similarity">
    <text evidence="2 11">Belongs to the sodium:solute symporter (SSF) (TC 2.A.21) family.</text>
</comment>
<feature type="transmembrane region" description="Helical" evidence="12">
    <location>
        <begin position="341"/>
        <end position="363"/>
    </location>
</feature>
<comment type="subcellular location">
    <subcellularLocation>
        <location evidence="1">Cell membrane</location>
        <topology evidence="1">Multi-pass membrane protein</topology>
    </subcellularLocation>
</comment>
<dbReference type="GO" id="GO:0015293">
    <property type="term" value="F:symporter activity"/>
    <property type="evidence" value="ECO:0007669"/>
    <property type="project" value="TreeGrafter"/>
</dbReference>
<dbReference type="InterPro" id="IPR038377">
    <property type="entry name" value="Na/Glc_symporter_sf"/>
</dbReference>
<dbReference type="NCBIfam" id="TIGR00813">
    <property type="entry name" value="sss"/>
    <property type="match status" value="1"/>
</dbReference>
<keyword evidence="4" id="KW-1003">Cell membrane</keyword>
<proteinExistence type="inferred from homology"/>
<dbReference type="EMBL" id="JARAKH010000028">
    <property type="protein sequence ID" value="KAK8388670.1"/>
    <property type="molecule type" value="Genomic_DNA"/>
</dbReference>
<evidence type="ECO:0000256" key="12">
    <source>
        <dbReference type="SAM" id="Phobius"/>
    </source>
</evidence>
<accession>A0AAW0TMF2</accession>